<dbReference type="Gene3D" id="3.40.525.10">
    <property type="entry name" value="CRAL-TRIO lipid binding domain"/>
    <property type="match status" value="1"/>
</dbReference>
<evidence type="ECO:0000313" key="3">
    <source>
        <dbReference type="Proteomes" id="UP001651158"/>
    </source>
</evidence>
<comment type="caution">
    <text evidence="2">The sequence shown here is derived from an EMBL/GenBank/DDBJ whole genome shotgun (WGS) entry which is preliminary data.</text>
</comment>
<dbReference type="EMBL" id="JAKROA010000001">
    <property type="protein sequence ID" value="KAL5111282.1"/>
    <property type="molecule type" value="Genomic_DNA"/>
</dbReference>
<dbReference type="SUPFAM" id="SSF52087">
    <property type="entry name" value="CRAL/TRIO domain"/>
    <property type="match status" value="1"/>
</dbReference>
<dbReference type="PANTHER" id="PTHR10174">
    <property type="entry name" value="ALPHA-TOCOPHEROL TRANSFER PROTEIN-RELATED"/>
    <property type="match status" value="1"/>
</dbReference>
<organism evidence="2 3">
    <name type="scientific">Taenia crassiceps</name>
    <dbReference type="NCBI Taxonomy" id="6207"/>
    <lineage>
        <taxon>Eukaryota</taxon>
        <taxon>Metazoa</taxon>
        <taxon>Spiralia</taxon>
        <taxon>Lophotrochozoa</taxon>
        <taxon>Platyhelminthes</taxon>
        <taxon>Cestoda</taxon>
        <taxon>Eucestoda</taxon>
        <taxon>Cyclophyllidea</taxon>
        <taxon>Taeniidae</taxon>
        <taxon>Taenia</taxon>
    </lineage>
</organism>
<evidence type="ECO:0000259" key="1">
    <source>
        <dbReference type="Pfam" id="PF00650"/>
    </source>
</evidence>
<accession>A0ABR4QNM3</accession>
<gene>
    <name evidence="2" type="ORF">TcWFU_000961</name>
</gene>
<dbReference type="Pfam" id="PF00650">
    <property type="entry name" value="CRAL_TRIO"/>
    <property type="match status" value="1"/>
</dbReference>
<dbReference type="Proteomes" id="UP001651158">
    <property type="component" value="Unassembled WGS sequence"/>
</dbReference>
<feature type="domain" description="CRAL-TRIO" evidence="1">
    <location>
        <begin position="17"/>
        <end position="99"/>
    </location>
</feature>
<sequence length="189" mass="21577">MGQALYYAYKVFFMIALDPRTIIGGTAVFVDFTGCTSKQVIKDPNAMKAWSRFMQEAVPLRPRRIIFFNEGKLLDTMMSVMMFYMKEKMKSRMVQCGSDIGKAFEAEPGLRTLLPPERGGEGKPLKDLIEANKRRFLKFYEKGDPTATIKVDESKRPATAREFLHKYKDYNVNAISKSGTYVKVGQDEI</sequence>
<dbReference type="InterPro" id="IPR036865">
    <property type="entry name" value="CRAL-TRIO_dom_sf"/>
</dbReference>
<proteinExistence type="predicted"/>
<dbReference type="PANTHER" id="PTHR10174:SF130">
    <property type="entry name" value="ALPHA-TOCOPHEROL TRANSFER PROTEIN-LIKE"/>
    <property type="match status" value="1"/>
</dbReference>
<reference evidence="2 3" key="1">
    <citation type="journal article" date="2022" name="Front. Cell. Infect. Microbiol.">
        <title>The Genomes of Two Strains of Taenia crassiceps the Animal Model for the Study of Human Cysticercosis.</title>
        <authorList>
            <person name="Bobes R.J."/>
            <person name="Estrada K."/>
            <person name="Rios-Valencia D.G."/>
            <person name="Calderon-Gallegos A."/>
            <person name="de la Torre P."/>
            <person name="Carrero J.C."/>
            <person name="Sanchez-Flores A."/>
            <person name="Laclette J.P."/>
        </authorList>
    </citation>
    <scope>NUCLEOTIDE SEQUENCE [LARGE SCALE GENOMIC DNA]</scope>
    <source>
        <strain evidence="2">WFUcys</strain>
    </source>
</reference>
<evidence type="ECO:0000313" key="2">
    <source>
        <dbReference type="EMBL" id="KAL5111282.1"/>
    </source>
</evidence>
<protein>
    <recommendedName>
        <fullName evidence="1">CRAL-TRIO domain-containing protein</fullName>
    </recommendedName>
</protein>
<keyword evidence="3" id="KW-1185">Reference proteome</keyword>
<dbReference type="InterPro" id="IPR001251">
    <property type="entry name" value="CRAL-TRIO_dom"/>
</dbReference>
<name>A0ABR4QNM3_9CEST</name>